<sequence>MTPQHLLLPLLTTLALAVAGCSKSSEPAAPAATTAPAAATAAPVTMTGSAYDTVASQGKGFTVGALMSAQPVYVLFEPQCPHCGHLWEASKALHGKVKFIWVPVAFNQGKSLAQAATLLSSSTPLETMSEHEKSVLAGTGGISASSSVSPELEQAIKANTQLLSTLGQDSVPFVVAKHRQSGEVISHSGAMDTATLAKFLGAE</sequence>
<name>A0A1T1AWL4_RHOFE</name>
<organism evidence="2 3">
    <name type="scientific">Rhodoferax fermentans</name>
    <dbReference type="NCBI Taxonomy" id="28066"/>
    <lineage>
        <taxon>Bacteria</taxon>
        <taxon>Pseudomonadati</taxon>
        <taxon>Pseudomonadota</taxon>
        <taxon>Betaproteobacteria</taxon>
        <taxon>Burkholderiales</taxon>
        <taxon>Comamonadaceae</taxon>
        <taxon>Rhodoferax</taxon>
    </lineage>
</organism>
<evidence type="ECO:0000313" key="3">
    <source>
        <dbReference type="Proteomes" id="UP000190750"/>
    </source>
</evidence>
<accession>A0A1T1AWL4</accession>
<dbReference type="RefSeq" id="WP_078366227.1">
    <property type="nucleotide sequence ID" value="NZ_MTJN01000002.1"/>
</dbReference>
<feature type="signal peptide" evidence="1">
    <location>
        <begin position="1"/>
        <end position="19"/>
    </location>
</feature>
<dbReference type="EMBL" id="MTJN01000002">
    <property type="protein sequence ID" value="OOV08345.1"/>
    <property type="molecule type" value="Genomic_DNA"/>
</dbReference>
<dbReference type="STRING" id="28066.RF819_17990"/>
<proteinExistence type="predicted"/>
<dbReference type="InterPro" id="IPR036249">
    <property type="entry name" value="Thioredoxin-like_sf"/>
</dbReference>
<evidence type="ECO:0008006" key="4">
    <source>
        <dbReference type="Google" id="ProtNLM"/>
    </source>
</evidence>
<dbReference type="AlphaFoldDB" id="A0A1T1AWL4"/>
<keyword evidence="1" id="KW-0732">Signal</keyword>
<evidence type="ECO:0000256" key="1">
    <source>
        <dbReference type="SAM" id="SignalP"/>
    </source>
</evidence>
<reference evidence="2 3" key="1">
    <citation type="submission" date="2017-01" db="EMBL/GenBank/DDBJ databases">
        <title>Genome sequencing of Rhodoferax fermentans JCM 7819.</title>
        <authorList>
            <person name="Kim Y.J."/>
            <person name="Farh M.E.-A."/>
            <person name="Yang D.-C."/>
        </authorList>
    </citation>
    <scope>NUCLEOTIDE SEQUENCE [LARGE SCALE GENOMIC DNA]</scope>
    <source>
        <strain evidence="2 3">JCM 7819</strain>
    </source>
</reference>
<protein>
    <recommendedName>
        <fullName evidence="4">Thiol:disulfide interchange protein</fullName>
    </recommendedName>
</protein>
<dbReference type="Proteomes" id="UP000190750">
    <property type="component" value="Unassembled WGS sequence"/>
</dbReference>
<comment type="caution">
    <text evidence="2">The sequence shown here is derived from an EMBL/GenBank/DDBJ whole genome shotgun (WGS) entry which is preliminary data.</text>
</comment>
<dbReference type="Gene3D" id="3.40.30.10">
    <property type="entry name" value="Glutaredoxin"/>
    <property type="match status" value="1"/>
</dbReference>
<evidence type="ECO:0000313" key="2">
    <source>
        <dbReference type="EMBL" id="OOV08345.1"/>
    </source>
</evidence>
<gene>
    <name evidence="2" type="ORF">RF819_17990</name>
</gene>
<dbReference type="OrthoDB" id="5298214at2"/>
<keyword evidence="3" id="KW-1185">Reference proteome</keyword>
<dbReference type="SUPFAM" id="SSF52833">
    <property type="entry name" value="Thioredoxin-like"/>
    <property type="match status" value="1"/>
</dbReference>
<feature type="chain" id="PRO_5012888051" description="Thiol:disulfide interchange protein" evidence="1">
    <location>
        <begin position="20"/>
        <end position="203"/>
    </location>
</feature>